<dbReference type="EMBL" id="JACHIP010000009">
    <property type="protein sequence ID" value="MBB5060054.1"/>
    <property type="molecule type" value="Genomic_DNA"/>
</dbReference>
<dbReference type="InterPro" id="IPR012341">
    <property type="entry name" value="6hp_glycosidase-like_sf"/>
</dbReference>
<dbReference type="InterPro" id="IPR011613">
    <property type="entry name" value="GH15-like"/>
</dbReference>
<gene>
    <name evidence="3" type="ORF">HDF16_004790</name>
</gene>
<dbReference type="InterPro" id="IPR045582">
    <property type="entry name" value="Trehalase-like_N"/>
</dbReference>
<evidence type="ECO:0000259" key="2">
    <source>
        <dbReference type="Pfam" id="PF19291"/>
    </source>
</evidence>
<sequence length="612" mass="67334">MTVPIADYALLSNCHSAALVSRAGSVHWLCFPRFDSPSFFAQLLGDNGGHFSVSVTGCETTQRRYIRDSLVLQTTFQAKSGTCQLTDALALGKGKRGHDLGENSPPLLLRGLRCVSGSVEVLVECAPRPEYGLIQPVFVPAEGGALGRGGASVFFLSLTTPYTLEQGKLVSTFCLQQGESLCFGLEYASTEEAQPRSWTQHHMQEMITDTEKGWQSWAAIHQRYDGPWRDLVAHSGRVLQGLVYQPTGAIVAAPTTSLPEVPGGNRNWDYRFTWVRDASITMEAFWIAACPVEAGRFFSFLANAASAQLSQDKYLQIMFGIGGEHDLTERELPHLAGWSNSRPVRIGNQAWTQRQLDVYGELLRSASVLSNKLEALDDLTRMFLVQVADAAAAVWNEKDQGIWEIRGEPQHFVHSKLMCWVALDSAVRIADLLQSPEKVEQWSSVRDQIRSAILAHGWNGKVGSFTRAFGSDQVDASCLMLPIVGFLPGDDPRILSTIDAIVSRLTDERGLVYRYQGDDGLPGQEGSFLLCSFWLAQAQALARRTTEAKQTFERAIAFVNDVGLLAEEVDSKSGDLLGNFPQAFSHVGLINAANAIYEAERSETQLFQSFIS</sequence>
<accession>A0A7W7ZHI8</accession>
<dbReference type="PANTHER" id="PTHR31616">
    <property type="entry name" value="TREHALASE"/>
    <property type="match status" value="1"/>
</dbReference>
<dbReference type="Proteomes" id="UP000540989">
    <property type="component" value="Unassembled WGS sequence"/>
</dbReference>
<evidence type="ECO:0000259" key="1">
    <source>
        <dbReference type="Pfam" id="PF00723"/>
    </source>
</evidence>
<comment type="caution">
    <text evidence="3">The sequence shown here is derived from an EMBL/GenBank/DDBJ whole genome shotgun (WGS) entry which is preliminary data.</text>
</comment>
<protein>
    <submittedName>
        <fullName evidence="3">GH15 family glucan-1,4-alpha-glucosidase</fullName>
    </submittedName>
</protein>
<dbReference type="InterPro" id="IPR008928">
    <property type="entry name" value="6-hairpin_glycosidase_sf"/>
</dbReference>
<feature type="domain" description="Trehalase-like N-terminal" evidence="2">
    <location>
        <begin position="3"/>
        <end position="144"/>
    </location>
</feature>
<dbReference type="SUPFAM" id="SSF48208">
    <property type="entry name" value="Six-hairpin glycosidases"/>
    <property type="match status" value="1"/>
</dbReference>
<reference evidence="3 4" key="1">
    <citation type="submission" date="2020-08" db="EMBL/GenBank/DDBJ databases">
        <title>Genomic Encyclopedia of Type Strains, Phase IV (KMG-V): Genome sequencing to study the core and pangenomes of soil and plant-associated prokaryotes.</title>
        <authorList>
            <person name="Whitman W."/>
        </authorList>
    </citation>
    <scope>NUCLEOTIDE SEQUENCE [LARGE SCALE GENOMIC DNA]</scope>
    <source>
        <strain evidence="3 4">M8UP14</strain>
    </source>
</reference>
<keyword evidence="4" id="KW-1185">Reference proteome</keyword>
<proteinExistence type="predicted"/>
<dbReference type="GO" id="GO:0015927">
    <property type="term" value="F:trehalase activity"/>
    <property type="evidence" value="ECO:0007669"/>
    <property type="project" value="TreeGrafter"/>
</dbReference>
<evidence type="ECO:0000313" key="3">
    <source>
        <dbReference type="EMBL" id="MBB5060054.1"/>
    </source>
</evidence>
<dbReference type="AlphaFoldDB" id="A0A7W7ZHI8"/>
<name>A0A7W7ZHI8_9BACT</name>
<dbReference type="Gene3D" id="1.50.10.10">
    <property type="match status" value="1"/>
</dbReference>
<organism evidence="3 4">
    <name type="scientific">Granulicella aggregans</name>
    <dbReference type="NCBI Taxonomy" id="474949"/>
    <lineage>
        <taxon>Bacteria</taxon>
        <taxon>Pseudomonadati</taxon>
        <taxon>Acidobacteriota</taxon>
        <taxon>Terriglobia</taxon>
        <taxon>Terriglobales</taxon>
        <taxon>Acidobacteriaceae</taxon>
        <taxon>Granulicella</taxon>
    </lineage>
</organism>
<dbReference type="GO" id="GO:0005993">
    <property type="term" value="P:trehalose catabolic process"/>
    <property type="evidence" value="ECO:0007669"/>
    <property type="project" value="TreeGrafter"/>
</dbReference>
<dbReference type="Pfam" id="PF00723">
    <property type="entry name" value="Glyco_hydro_15"/>
    <property type="match status" value="1"/>
</dbReference>
<dbReference type="Pfam" id="PF19291">
    <property type="entry name" value="TREH_N"/>
    <property type="match status" value="1"/>
</dbReference>
<dbReference type="RefSeq" id="WP_184222116.1">
    <property type="nucleotide sequence ID" value="NZ_JACHIP010000009.1"/>
</dbReference>
<evidence type="ECO:0000313" key="4">
    <source>
        <dbReference type="Proteomes" id="UP000540989"/>
    </source>
</evidence>
<dbReference type="PANTHER" id="PTHR31616:SF10">
    <property type="entry name" value="TREHALASE"/>
    <property type="match status" value="1"/>
</dbReference>
<feature type="domain" description="GH15-like" evidence="1">
    <location>
        <begin position="229"/>
        <end position="593"/>
    </location>
</feature>